<dbReference type="InterPro" id="IPR025996">
    <property type="entry name" value="MT1864/Rv1816-like_C"/>
</dbReference>
<evidence type="ECO:0000256" key="2">
    <source>
        <dbReference type="ARBA" id="ARBA00023125"/>
    </source>
</evidence>
<keyword evidence="2 4" id="KW-0238">DNA-binding</keyword>
<dbReference type="InterPro" id="IPR050109">
    <property type="entry name" value="HTH-type_TetR-like_transc_reg"/>
</dbReference>
<dbReference type="RefSeq" id="WP_132692319.1">
    <property type="nucleotide sequence ID" value="NZ_SKBU01000023.1"/>
</dbReference>
<dbReference type="PROSITE" id="PS50977">
    <property type="entry name" value="HTH_TETR_2"/>
    <property type="match status" value="1"/>
</dbReference>
<dbReference type="Gene3D" id="1.10.357.10">
    <property type="entry name" value="Tetracycline Repressor, domain 2"/>
    <property type="match status" value="1"/>
</dbReference>
<proteinExistence type="predicted"/>
<dbReference type="PANTHER" id="PTHR30055:SF239">
    <property type="entry name" value="TRANSCRIPTIONAL REGULATORY PROTEIN"/>
    <property type="match status" value="1"/>
</dbReference>
<dbReference type="Gene3D" id="1.10.10.60">
    <property type="entry name" value="Homeodomain-like"/>
    <property type="match status" value="1"/>
</dbReference>
<dbReference type="SUPFAM" id="SSF46689">
    <property type="entry name" value="Homeodomain-like"/>
    <property type="match status" value="1"/>
</dbReference>
<keyword evidence="1" id="KW-0805">Transcription regulation</keyword>
<dbReference type="GO" id="GO:0046677">
    <property type="term" value="P:response to antibiotic"/>
    <property type="evidence" value="ECO:0007669"/>
    <property type="project" value="InterPro"/>
</dbReference>
<dbReference type="Proteomes" id="UP000295244">
    <property type="component" value="Unassembled WGS sequence"/>
</dbReference>
<protein>
    <submittedName>
        <fullName evidence="6">TetR/AcrR family transcriptional regulator</fullName>
    </submittedName>
</protein>
<feature type="DNA-binding region" description="H-T-H motif" evidence="4">
    <location>
        <begin position="29"/>
        <end position="48"/>
    </location>
</feature>
<dbReference type="Pfam" id="PF00440">
    <property type="entry name" value="TetR_N"/>
    <property type="match status" value="1"/>
</dbReference>
<evidence type="ECO:0000313" key="7">
    <source>
        <dbReference type="Proteomes" id="UP000295244"/>
    </source>
</evidence>
<dbReference type="PRINTS" id="PR00455">
    <property type="entry name" value="HTHTETR"/>
</dbReference>
<dbReference type="GO" id="GO:0000976">
    <property type="term" value="F:transcription cis-regulatory region binding"/>
    <property type="evidence" value="ECO:0007669"/>
    <property type="project" value="TreeGrafter"/>
</dbReference>
<evidence type="ECO:0000259" key="5">
    <source>
        <dbReference type="PROSITE" id="PS50977"/>
    </source>
</evidence>
<dbReference type="PANTHER" id="PTHR30055">
    <property type="entry name" value="HTH-TYPE TRANSCRIPTIONAL REGULATOR RUTR"/>
    <property type="match status" value="1"/>
</dbReference>
<comment type="caution">
    <text evidence="6">The sequence shown here is derived from an EMBL/GenBank/DDBJ whole genome shotgun (WGS) entry which is preliminary data.</text>
</comment>
<accession>A0A4R1BEN6</accession>
<gene>
    <name evidence="6" type="ORF">E0L93_12180</name>
</gene>
<feature type="domain" description="HTH tetR-type" evidence="5">
    <location>
        <begin position="6"/>
        <end position="66"/>
    </location>
</feature>
<evidence type="ECO:0000256" key="4">
    <source>
        <dbReference type="PROSITE-ProRule" id="PRU00335"/>
    </source>
</evidence>
<dbReference type="InterPro" id="IPR036271">
    <property type="entry name" value="Tet_transcr_reg_TetR-rel_C_sf"/>
</dbReference>
<reference evidence="6 7" key="1">
    <citation type="submission" date="2019-03" db="EMBL/GenBank/DDBJ databases">
        <title>Whole genome sequence of a novel Rubrobacter taiwanensis strain, isolated from Yellowstone National Park.</title>
        <authorList>
            <person name="Freed S."/>
            <person name="Ramaley R.F."/>
            <person name="Kyndt J.A."/>
        </authorList>
    </citation>
    <scope>NUCLEOTIDE SEQUENCE [LARGE SCALE GENOMIC DNA]</scope>
    <source>
        <strain evidence="6 7">Yellowstone</strain>
    </source>
</reference>
<dbReference type="GO" id="GO:0003700">
    <property type="term" value="F:DNA-binding transcription factor activity"/>
    <property type="evidence" value="ECO:0007669"/>
    <property type="project" value="TreeGrafter"/>
</dbReference>
<evidence type="ECO:0000256" key="3">
    <source>
        <dbReference type="ARBA" id="ARBA00023163"/>
    </source>
</evidence>
<dbReference type="AlphaFoldDB" id="A0A4R1BEN6"/>
<dbReference type="EMBL" id="SKBU01000023">
    <property type="protein sequence ID" value="TCJ15580.1"/>
    <property type="molecule type" value="Genomic_DNA"/>
</dbReference>
<dbReference type="PRINTS" id="PR00400">
    <property type="entry name" value="TETREPRESSOR"/>
</dbReference>
<evidence type="ECO:0000313" key="6">
    <source>
        <dbReference type="EMBL" id="TCJ15580.1"/>
    </source>
</evidence>
<dbReference type="OrthoDB" id="71867at2"/>
<organism evidence="6 7">
    <name type="scientific">Rubrobacter taiwanensis</name>
    <dbReference type="NCBI Taxonomy" id="185139"/>
    <lineage>
        <taxon>Bacteria</taxon>
        <taxon>Bacillati</taxon>
        <taxon>Actinomycetota</taxon>
        <taxon>Rubrobacteria</taxon>
        <taxon>Rubrobacterales</taxon>
        <taxon>Rubrobacteraceae</taxon>
        <taxon>Rubrobacter</taxon>
    </lineage>
</organism>
<keyword evidence="7" id="KW-1185">Reference proteome</keyword>
<dbReference type="GO" id="GO:0045892">
    <property type="term" value="P:negative regulation of DNA-templated transcription"/>
    <property type="evidence" value="ECO:0007669"/>
    <property type="project" value="InterPro"/>
</dbReference>
<dbReference type="Pfam" id="PF13305">
    <property type="entry name" value="TetR_C_33"/>
    <property type="match status" value="1"/>
</dbReference>
<dbReference type="InterPro" id="IPR009057">
    <property type="entry name" value="Homeodomain-like_sf"/>
</dbReference>
<dbReference type="InterPro" id="IPR003012">
    <property type="entry name" value="Tet_transcr_reg_TetR"/>
</dbReference>
<sequence length="197" mass="20689">MSPRAGLDREAVVEAAASLVDEEGLDGLTVGRLAERLGVRAPSLYNHIAGLEELKRAVAVLGVERLAGSLMRAAVGKSGEQAVFAIADAYRAFAREHPDLYAATLRAPEPGDGRYSSAAGEILEVVGAALEPYRLGSEDRLDAVRGLRSLCHGFVSLELCGGFGMPREVDRSFEQAVRTYLTGLACAGGESGVGKSD</sequence>
<evidence type="ECO:0000256" key="1">
    <source>
        <dbReference type="ARBA" id="ARBA00023015"/>
    </source>
</evidence>
<name>A0A4R1BEN6_9ACTN</name>
<dbReference type="SUPFAM" id="SSF48498">
    <property type="entry name" value="Tetracyclin repressor-like, C-terminal domain"/>
    <property type="match status" value="1"/>
</dbReference>
<dbReference type="InterPro" id="IPR001647">
    <property type="entry name" value="HTH_TetR"/>
</dbReference>
<keyword evidence="3" id="KW-0804">Transcription</keyword>